<keyword evidence="6" id="KW-0805">Transcription regulation</keyword>
<dbReference type="InterPro" id="IPR051061">
    <property type="entry name" value="Zinc_finger_trans_reg"/>
</dbReference>
<feature type="domain" description="C2H2-type" evidence="10">
    <location>
        <begin position="390"/>
        <end position="419"/>
    </location>
</feature>
<dbReference type="PROSITE" id="PS00028">
    <property type="entry name" value="ZINC_FINGER_C2H2_1"/>
    <property type="match status" value="7"/>
</dbReference>
<evidence type="ECO:0000256" key="2">
    <source>
        <dbReference type="ARBA" id="ARBA00022723"/>
    </source>
</evidence>
<keyword evidence="8" id="KW-0539">Nucleus</keyword>
<dbReference type="GO" id="GO:0008270">
    <property type="term" value="F:zinc ion binding"/>
    <property type="evidence" value="ECO:0007669"/>
    <property type="project" value="UniProtKB-KW"/>
</dbReference>
<dbReference type="EMBL" id="CAJPVJ010005309">
    <property type="protein sequence ID" value="CAG2169416.1"/>
    <property type="molecule type" value="Genomic_DNA"/>
</dbReference>
<evidence type="ECO:0000256" key="3">
    <source>
        <dbReference type="ARBA" id="ARBA00022737"/>
    </source>
</evidence>
<evidence type="ECO:0000256" key="5">
    <source>
        <dbReference type="ARBA" id="ARBA00022833"/>
    </source>
</evidence>
<proteinExistence type="predicted"/>
<dbReference type="GO" id="GO:0005634">
    <property type="term" value="C:nucleus"/>
    <property type="evidence" value="ECO:0007669"/>
    <property type="project" value="UniProtKB-SubCell"/>
</dbReference>
<dbReference type="PROSITE" id="PS50157">
    <property type="entry name" value="ZINC_FINGER_C2H2_2"/>
    <property type="match status" value="8"/>
</dbReference>
<feature type="domain" description="C2H2-type" evidence="10">
    <location>
        <begin position="298"/>
        <end position="328"/>
    </location>
</feature>
<feature type="domain" description="C2H2-type" evidence="10">
    <location>
        <begin position="420"/>
        <end position="449"/>
    </location>
</feature>
<feature type="domain" description="C2H2-type" evidence="10">
    <location>
        <begin position="359"/>
        <end position="389"/>
    </location>
</feature>
<dbReference type="Gene3D" id="3.30.160.60">
    <property type="entry name" value="Classic Zinc Finger"/>
    <property type="match status" value="6"/>
</dbReference>
<accession>A0A7R9M2D2</accession>
<gene>
    <name evidence="11" type="ORF">ONB1V03_LOCUS8894</name>
</gene>
<reference evidence="11" key="1">
    <citation type="submission" date="2020-11" db="EMBL/GenBank/DDBJ databases">
        <authorList>
            <person name="Tran Van P."/>
        </authorList>
    </citation>
    <scope>NUCLEOTIDE SEQUENCE</scope>
</reference>
<evidence type="ECO:0000313" key="11">
    <source>
        <dbReference type="EMBL" id="CAD7652229.1"/>
    </source>
</evidence>
<feature type="domain" description="C2H2-type" evidence="10">
    <location>
        <begin position="268"/>
        <end position="297"/>
    </location>
</feature>
<dbReference type="FunFam" id="3.30.160.60:FF:001102">
    <property type="entry name" value="Transcription factor IIIA"/>
    <property type="match status" value="1"/>
</dbReference>
<sequence length="579" mass="67293">MDSMDVLVVSSDAMAPKMCHSNDVNLCVNDLVNELNEENSRLLSELQITSHLIQLCHKYHNFVTQFYANCHCSEQITQKDVFNELQLQYNCINTLLENRFAEDITTGSNERPKTKIFSGNTVQTISKRVVEVKTSGGHHKKNKNNLVKPQEIDPKKESIDGHNDVKRNQRHDFIHPKPILGDKSLDVTDPGDDDYDEVVGYVCEYDNCEYFNRNKGNVSRHISKMHLNKRPLVCGQCGQPFWGRKRLFEHKKANHFGNLIYNMNRKQYKCDWDSCGYQCQSVTNLKLHRRRHFGHKPFKCPVDHCLSSFVTNSELKTHTISVHSNEVPFKCLWSGCELAFKTKQRLKCHSYVHNNEWPYVCEWPGCDAKYAKNSDLKMHRLCVHSENKPYPCEWPGCEAKFKTKNGRRVHNFTHTGERPYRCEWPGCEASYYMPSKLNRHKLSHNGIKKYQCSWPDCHMKYTCSQDKIQNMFVKRCDKKLSKDIADQYDKCDSEASDSLKETVQKCAKEVCNTEGKFDKTDVCCYAIKPNAMFACFERTVHEIEANEAKTKGQANDELHRKNMHNAAMIVECYEEIDDD</sequence>
<evidence type="ECO:0000256" key="7">
    <source>
        <dbReference type="ARBA" id="ARBA00023163"/>
    </source>
</evidence>
<keyword evidence="7" id="KW-0804">Transcription</keyword>
<dbReference type="EMBL" id="OC920134">
    <property type="protein sequence ID" value="CAD7652229.1"/>
    <property type="molecule type" value="Genomic_DNA"/>
</dbReference>
<dbReference type="InterPro" id="IPR036236">
    <property type="entry name" value="Znf_C2H2_sf"/>
</dbReference>
<dbReference type="Proteomes" id="UP000728032">
    <property type="component" value="Unassembled WGS sequence"/>
</dbReference>
<keyword evidence="5" id="KW-0862">Zinc</keyword>
<keyword evidence="4 9" id="KW-0863">Zinc-finger</keyword>
<dbReference type="SMART" id="SM00355">
    <property type="entry name" value="ZnF_C2H2"/>
    <property type="match status" value="8"/>
</dbReference>
<dbReference type="GO" id="GO:0006357">
    <property type="term" value="P:regulation of transcription by RNA polymerase II"/>
    <property type="evidence" value="ECO:0007669"/>
    <property type="project" value="TreeGrafter"/>
</dbReference>
<feature type="domain" description="C2H2-type" evidence="10">
    <location>
        <begin position="329"/>
        <end position="358"/>
    </location>
</feature>
<evidence type="ECO:0000256" key="9">
    <source>
        <dbReference type="PROSITE-ProRule" id="PRU00042"/>
    </source>
</evidence>
<evidence type="ECO:0000256" key="4">
    <source>
        <dbReference type="ARBA" id="ARBA00022771"/>
    </source>
</evidence>
<dbReference type="OrthoDB" id="40579at2759"/>
<evidence type="ECO:0000256" key="6">
    <source>
        <dbReference type="ARBA" id="ARBA00023015"/>
    </source>
</evidence>
<dbReference type="FunFam" id="3.30.160.60:FF:000125">
    <property type="entry name" value="Putative zinc finger protein 143"/>
    <property type="match status" value="1"/>
</dbReference>
<evidence type="ECO:0000259" key="10">
    <source>
        <dbReference type="PROSITE" id="PS50157"/>
    </source>
</evidence>
<dbReference type="InterPro" id="IPR013087">
    <property type="entry name" value="Znf_C2H2_type"/>
</dbReference>
<feature type="domain" description="C2H2-type" evidence="10">
    <location>
        <begin position="201"/>
        <end position="231"/>
    </location>
</feature>
<dbReference type="PANTHER" id="PTHR46179">
    <property type="entry name" value="ZINC FINGER PROTEIN"/>
    <property type="match status" value="1"/>
</dbReference>
<name>A0A7R9M2D2_9ACAR</name>
<dbReference type="PANTHER" id="PTHR46179:SF13">
    <property type="entry name" value="C2H2-TYPE DOMAIN-CONTAINING PROTEIN"/>
    <property type="match status" value="1"/>
</dbReference>
<feature type="domain" description="C2H2-type" evidence="10">
    <location>
        <begin position="232"/>
        <end position="260"/>
    </location>
</feature>
<protein>
    <recommendedName>
        <fullName evidence="10">C2H2-type domain-containing protein</fullName>
    </recommendedName>
</protein>
<keyword evidence="3" id="KW-0677">Repeat</keyword>
<evidence type="ECO:0000313" key="12">
    <source>
        <dbReference type="Proteomes" id="UP000728032"/>
    </source>
</evidence>
<dbReference type="SUPFAM" id="SSF57667">
    <property type="entry name" value="beta-beta-alpha zinc fingers"/>
    <property type="match status" value="4"/>
</dbReference>
<comment type="subcellular location">
    <subcellularLocation>
        <location evidence="1">Nucleus</location>
    </subcellularLocation>
</comment>
<keyword evidence="12" id="KW-1185">Reference proteome</keyword>
<keyword evidence="2" id="KW-0479">Metal-binding</keyword>
<evidence type="ECO:0000256" key="8">
    <source>
        <dbReference type="ARBA" id="ARBA00023242"/>
    </source>
</evidence>
<organism evidence="11">
    <name type="scientific">Oppiella nova</name>
    <dbReference type="NCBI Taxonomy" id="334625"/>
    <lineage>
        <taxon>Eukaryota</taxon>
        <taxon>Metazoa</taxon>
        <taxon>Ecdysozoa</taxon>
        <taxon>Arthropoda</taxon>
        <taxon>Chelicerata</taxon>
        <taxon>Arachnida</taxon>
        <taxon>Acari</taxon>
        <taxon>Acariformes</taxon>
        <taxon>Sarcoptiformes</taxon>
        <taxon>Oribatida</taxon>
        <taxon>Brachypylina</taxon>
        <taxon>Oppioidea</taxon>
        <taxon>Oppiidae</taxon>
        <taxon>Oppiella</taxon>
    </lineage>
</organism>
<dbReference type="AlphaFoldDB" id="A0A7R9M2D2"/>
<evidence type="ECO:0000256" key="1">
    <source>
        <dbReference type="ARBA" id="ARBA00004123"/>
    </source>
</evidence>